<dbReference type="OrthoDB" id="2921560at2"/>
<evidence type="ECO:0000313" key="2">
    <source>
        <dbReference type="Proteomes" id="UP000027142"/>
    </source>
</evidence>
<dbReference type="STRING" id="1246626.BleG1_0399"/>
<dbReference type="KEGG" id="ble:BleG1_0399"/>
<dbReference type="RefSeq" id="WP_038476589.1">
    <property type="nucleotide sequence ID" value="NZ_CP003923.1"/>
</dbReference>
<protein>
    <submittedName>
        <fullName evidence="1">Uncharacterized protein</fullName>
    </submittedName>
</protein>
<dbReference type="Proteomes" id="UP000027142">
    <property type="component" value="Chromosome"/>
</dbReference>
<dbReference type="AlphaFoldDB" id="A0A060LS73"/>
<name>A0A060LS73_9BACI</name>
<proteinExistence type="predicted"/>
<dbReference type="PATRIC" id="fig|1246626.3.peg.388"/>
<keyword evidence="2" id="KW-1185">Reference proteome</keyword>
<sequence length="142" mass="16978">MKKQPCEKDLFDIEIAKETEDPIVLTVRTFLFTKMVKEILHKQLCRLEENENLVQRSSYYSWLRRIMNVISKDLYEIKRYLKTEGVQVSEEPVEVTRSYLNWLYWHKGRMAYTGGTPSRLKQCLKERLGHYTQLEREISKGG</sequence>
<dbReference type="InterPro" id="IPR058600">
    <property type="entry name" value="YhjD-like"/>
</dbReference>
<gene>
    <name evidence="1" type="ORF">BleG1_0399</name>
</gene>
<evidence type="ECO:0000313" key="1">
    <source>
        <dbReference type="EMBL" id="AIC93007.1"/>
    </source>
</evidence>
<dbReference type="EMBL" id="CP003923">
    <property type="protein sequence ID" value="AIC93007.1"/>
    <property type="molecule type" value="Genomic_DNA"/>
</dbReference>
<organism evidence="1 2">
    <name type="scientific">Shouchella lehensis G1</name>
    <dbReference type="NCBI Taxonomy" id="1246626"/>
    <lineage>
        <taxon>Bacteria</taxon>
        <taxon>Bacillati</taxon>
        <taxon>Bacillota</taxon>
        <taxon>Bacilli</taxon>
        <taxon>Bacillales</taxon>
        <taxon>Bacillaceae</taxon>
        <taxon>Shouchella</taxon>
    </lineage>
</organism>
<accession>A0A060LS73</accession>
<reference evidence="1 2" key="1">
    <citation type="journal article" date="2014" name="Gene">
        <title>A comparative genomic analysis of the alkalitolerant soil bacterium Bacillus lehensis G1.</title>
        <authorList>
            <person name="Noor Y.M."/>
            <person name="Samsulrizal N.H."/>
            <person name="Jema'on N.A."/>
            <person name="Low K.O."/>
            <person name="Ramli A.N."/>
            <person name="Alias N.I."/>
            <person name="Damis S.I."/>
            <person name="Fuzi S.F."/>
            <person name="Isa M.N."/>
            <person name="Murad A.M."/>
            <person name="Raih M.F."/>
            <person name="Bakar F.D."/>
            <person name="Najimudin N."/>
            <person name="Mahadi N.M."/>
            <person name="Illias R.M."/>
        </authorList>
    </citation>
    <scope>NUCLEOTIDE SEQUENCE [LARGE SCALE GENOMIC DNA]</scope>
    <source>
        <strain evidence="1 2">G1</strain>
    </source>
</reference>
<dbReference type="HOGENOM" id="CLU_1811929_0_0_9"/>
<dbReference type="Pfam" id="PF26325">
    <property type="entry name" value="YhjD"/>
    <property type="match status" value="1"/>
</dbReference>